<proteinExistence type="predicted"/>
<evidence type="ECO:0000313" key="2">
    <source>
        <dbReference type="EMBL" id="CAK0815365.1"/>
    </source>
</evidence>
<dbReference type="EMBL" id="CAUYUJ010005892">
    <property type="protein sequence ID" value="CAK0815365.1"/>
    <property type="molecule type" value="Genomic_DNA"/>
</dbReference>
<keyword evidence="1" id="KW-0472">Membrane</keyword>
<keyword evidence="1" id="KW-1133">Transmembrane helix</keyword>
<evidence type="ECO:0000256" key="1">
    <source>
        <dbReference type="SAM" id="Phobius"/>
    </source>
</evidence>
<dbReference type="Gene3D" id="1.10.630.10">
    <property type="entry name" value="Cytochrome P450"/>
    <property type="match status" value="1"/>
</dbReference>
<sequence length="558" mass="60639">MHVEMQRRPIGMKLLPTDESGVVNPDLACCGVCMMCLKCCGCCCFVTVGVVMLILIWLIVFSAAGARTVQVGANGVTLGYIVDMSQLLLPGASYTKAWCDGNLVDCHVKYNYPGQGTTSIMGWDDVYNMGALTPEKVWSGEWWRGNELGFIINNPFFWSLPNVINPMSIQLGSLPMQYSMVRPIAEAMFDIGSPGSESYSRAESITRRWIGQFLASRQTFSVGGTDINALVHQILNEYCFNRIVSWEYAQAFVEVQQKVTAMATLSQILPAFLYARVLGARRSHLAAYVDEYTALLEQQYSGLLSGKDCSPSESCARQAAFMVWDGMYAAGGLSVPSAINTGLGVLYSTDASNPFLGGAYAKSQAAQFYWESLRYFPPVVGFPHWEVPPTCAGLSAEQTLALRAPEGRSRACPFGAGTATGYPAVNQYKGGARVVPNLALAQRDPLKWGPDAGQFVLRDLQTYDHNSVGFAEMAVNAKVANGTMNMVCPGKSLALVIGSIFFELFDRTAWRASTTAIKFKGVTPFVDSFDLISGSNCFRFPPLVVAFLVCVSGNGVSQ</sequence>
<accession>A0ABN9R8X8</accession>
<organism evidence="2 3">
    <name type="scientific">Prorocentrum cordatum</name>
    <dbReference type="NCBI Taxonomy" id="2364126"/>
    <lineage>
        <taxon>Eukaryota</taxon>
        <taxon>Sar</taxon>
        <taxon>Alveolata</taxon>
        <taxon>Dinophyceae</taxon>
        <taxon>Prorocentrales</taxon>
        <taxon>Prorocentraceae</taxon>
        <taxon>Prorocentrum</taxon>
    </lineage>
</organism>
<dbReference type="InterPro" id="IPR036396">
    <property type="entry name" value="Cyt_P450_sf"/>
</dbReference>
<feature type="transmembrane region" description="Helical" evidence="1">
    <location>
        <begin position="42"/>
        <end position="64"/>
    </location>
</feature>
<reference evidence="2" key="1">
    <citation type="submission" date="2023-10" db="EMBL/GenBank/DDBJ databases">
        <authorList>
            <person name="Chen Y."/>
            <person name="Shah S."/>
            <person name="Dougan E. K."/>
            <person name="Thang M."/>
            <person name="Chan C."/>
        </authorList>
    </citation>
    <scope>NUCLEOTIDE SEQUENCE [LARGE SCALE GENOMIC DNA]</scope>
</reference>
<keyword evidence="3" id="KW-1185">Reference proteome</keyword>
<name>A0ABN9R8X8_9DINO</name>
<gene>
    <name evidence="2" type="ORF">PCOR1329_LOCUS18681</name>
</gene>
<comment type="caution">
    <text evidence="2">The sequence shown here is derived from an EMBL/GenBank/DDBJ whole genome shotgun (WGS) entry which is preliminary data.</text>
</comment>
<dbReference type="Proteomes" id="UP001189429">
    <property type="component" value="Unassembled WGS sequence"/>
</dbReference>
<protein>
    <submittedName>
        <fullName evidence="2">Uncharacterized protein</fullName>
    </submittedName>
</protein>
<evidence type="ECO:0000313" key="3">
    <source>
        <dbReference type="Proteomes" id="UP001189429"/>
    </source>
</evidence>
<keyword evidence="1" id="KW-0812">Transmembrane</keyword>